<proteinExistence type="predicted"/>
<dbReference type="InterPro" id="IPR050316">
    <property type="entry name" value="Tyrosinase/Hemocyanin"/>
</dbReference>
<evidence type="ECO:0000256" key="5">
    <source>
        <dbReference type="ARBA" id="ARBA00022729"/>
    </source>
</evidence>
<keyword evidence="8" id="KW-0503">Monooxygenase</keyword>
<keyword evidence="6" id="KW-0560">Oxidoreductase</keyword>
<dbReference type="InterPro" id="IPR002049">
    <property type="entry name" value="LE_dom"/>
</dbReference>
<evidence type="ECO:0000256" key="12">
    <source>
        <dbReference type="ARBA" id="ARBA00042251"/>
    </source>
</evidence>
<keyword evidence="7" id="KW-0186">Copper</keyword>
<dbReference type="GO" id="GO:0042438">
    <property type="term" value="P:melanin biosynthetic process"/>
    <property type="evidence" value="ECO:0007669"/>
    <property type="project" value="TreeGrafter"/>
</dbReference>
<feature type="domain" description="Tyrosinase copper-binding" evidence="15">
    <location>
        <begin position="107"/>
        <end position="227"/>
    </location>
</feature>
<evidence type="ECO:0000256" key="3">
    <source>
        <dbReference type="ARBA" id="ARBA00022692"/>
    </source>
</evidence>
<keyword evidence="5" id="KW-0732">Signal</keyword>
<organism evidence="16 17">
    <name type="scientific">Pocillopora meandrina</name>
    <dbReference type="NCBI Taxonomy" id="46732"/>
    <lineage>
        <taxon>Eukaryota</taxon>
        <taxon>Metazoa</taxon>
        <taxon>Cnidaria</taxon>
        <taxon>Anthozoa</taxon>
        <taxon>Hexacorallia</taxon>
        <taxon>Scleractinia</taxon>
        <taxon>Astrocoeniina</taxon>
        <taxon>Pocilloporidae</taxon>
        <taxon>Pocillopora</taxon>
    </lineage>
</organism>
<dbReference type="Gene3D" id="1.10.1280.10">
    <property type="entry name" value="Di-copper center containing domain from catechol oxidase"/>
    <property type="match status" value="2"/>
</dbReference>
<comment type="cofactor">
    <cofactor evidence="1">
        <name>Cu(2+)</name>
        <dbReference type="ChEBI" id="CHEBI:29036"/>
    </cofactor>
</comment>
<dbReference type="AlphaFoldDB" id="A0AAU9XFP2"/>
<dbReference type="GO" id="GO:0046872">
    <property type="term" value="F:metal ion binding"/>
    <property type="evidence" value="ECO:0007669"/>
    <property type="project" value="UniProtKB-KW"/>
</dbReference>
<dbReference type="Proteomes" id="UP001159428">
    <property type="component" value="Unassembled WGS sequence"/>
</dbReference>
<dbReference type="PRINTS" id="PR00092">
    <property type="entry name" value="TYROSINASE"/>
</dbReference>
<dbReference type="GO" id="GO:0004503">
    <property type="term" value="F:tyrosinase activity"/>
    <property type="evidence" value="ECO:0007669"/>
    <property type="project" value="UniProtKB-EC"/>
</dbReference>
<dbReference type="PANTHER" id="PTHR11474:SF124">
    <property type="entry name" value="TYROSINASE"/>
    <property type="match status" value="1"/>
</dbReference>
<evidence type="ECO:0000256" key="14">
    <source>
        <dbReference type="SAM" id="MobiDB-lite"/>
    </source>
</evidence>
<keyword evidence="9" id="KW-0472">Membrane</keyword>
<comment type="caution">
    <text evidence="16">The sequence shown here is derived from an EMBL/GenBank/DDBJ whole genome shotgun (WGS) entry which is preliminary data.</text>
</comment>
<sequence>MTCSRGCITMLHVTPFYRIIRLNMILTLHTMVRNFSHGIGCTCWHGREPCRKLIRMKNLPFLSGTGLRIPLDATLQFALKSSLAGEYFNDWYVLCTREQTDNLTKPCDPTDKRKGLKRNTDDEKEKKVKEKGYTMTIPTKTEVNFALRFETFDRPPYNKSSSCNFKNILEGYASTETGRYHSDVHVLHNRIHIVVGGEMGDVPSASNDPIFPLHHAFVDRIYEKWLRKFNKSANVLSTYDAPIGHNRDDVIVPLFPVYTHQQMFKKSFEFGYDYHDVDEEGQFPRVCTDRDSLRDKKCCPTPSGFNIECGYDGGRGQCQALTIRDWTSKYSHYRPFQMEDERHNWPRALYYKVCKCNENFAGYDCSKCAFGYYGSTCKQKKNLLRKNFLSLTAEEKDRYMNYVSRSKKYASDFVVTSTPYKKINETVMEGGDPKSYFYDVTYYDLFTWMHYYAARDTILPHDKKEPDIDFAHDGQGFPSWHFPHGIGCTCWHGREPCRKLETMKNLPFLSGTGLGIPINATQQFALKSSLA</sequence>
<protein>
    <recommendedName>
        <fullName evidence="11">Tyrosinase</fullName>
        <ecNumber evidence="2">1.14.18.1</ecNumber>
    </recommendedName>
    <alternativeName>
        <fullName evidence="12">Monophenol monooxygenase</fullName>
    </alternativeName>
</protein>
<comment type="subcellular location">
    <subcellularLocation>
        <location evidence="13">Endomembrane system</location>
        <topology evidence="13">Single-pass type I membrane protein</topology>
    </subcellularLocation>
</comment>
<evidence type="ECO:0000256" key="6">
    <source>
        <dbReference type="ARBA" id="ARBA00023002"/>
    </source>
</evidence>
<keyword evidence="10" id="KW-0325">Glycoprotein</keyword>
<name>A0AAU9XFP2_9CNID</name>
<accession>A0AAU9XFP2</accession>
<evidence type="ECO:0000313" key="16">
    <source>
        <dbReference type="EMBL" id="CAH3145284.1"/>
    </source>
</evidence>
<gene>
    <name evidence="16" type="ORF">PMEA_00022468</name>
</gene>
<evidence type="ECO:0000256" key="2">
    <source>
        <dbReference type="ARBA" id="ARBA00011906"/>
    </source>
</evidence>
<evidence type="ECO:0000256" key="11">
    <source>
        <dbReference type="ARBA" id="ARBA00039304"/>
    </source>
</evidence>
<dbReference type="Pfam" id="PF00264">
    <property type="entry name" value="Tyrosinase"/>
    <property type="match status" value="1"/>
</dbReference>
<dbReference type="CDD" id="cd00055">
    <property type="entry name" value="EGF_Lam"/>
    <property type="match status" value="1"/>
</dbReference>
<dbReference type="InterPro" id="IPR002227">
    <property type="entry name" value="Tyrosinase_Cu-bd"/>
</dbReference>
<dbReference type="EC" id="1.14.18.1" evidence="2"/>
<feature type="compositionally biased region" description="Basic and acidic residues" evidence="14">
    <location>
        <begin position="108"/>
        <end position="127"/>
    </location>
</feature>
<dbReference type="PANTHER" id="PTHR11474">
    <property type="entry name" value="TYROSINASE FAMILY MEMBER"/>
    <property type="match status" value="1"/>
</dbReference>
<dbReference type="GO" id="GO:0043473">
    <property type="term" value="P:pigmentation"/>
    <property type="evidence" value="ECO:0007669"/>
    <property type="project" value="TreeGrafter"/>
</dbReference>
<keyword evidence="17" id="KW-1185">Reference proteome</keyword>
<dbReference type="InterPro" id="IPR008922">
    <property type="entry name" value="Di-copper_centre_dom_sf"/>
</dbReference>
<evidence type="ECO:0000256" key="1">
    <source>
        <dbReference type="ARBA" id="ARBA00001973"/>
    </source>
</evidence>
<evidence type="ECO:0000256" key="7">
    <source>
        <dbReference type="ARBA" id="ARBA00023008"/>
    </source>
</evidence>
<feature type="region of interest" description="Disordered" evidence="14">
    <location>
        <begin position="104"/>
        <end position="127"/>
    </location>
</feature>
<evidence type="ECO:0000256" key="13">
    <source>
        <dbReference type="ARBA" id="ARBA00046288"/>
    </source>
</evidence>
<evidence type="ECO:0000259" key="15">
    <source>
        <dbReference type="Pfam" id="PF00264"/>
    </source>
</evidence>
<dbReference type="EMBL" id="CALNXJ010000040">
    <property type="protein sequence ID" value="CAH3145284.1"/>
    <property type="molecule type" value="Genomic_DNA"/>
</dbReference>
<keyword evidence="4" id="KW-0479">Metal-binding</keyword>
<dbReference type="GO" id="GO:0012505">
    <property type="term" value="C:endomembrane system"/>
    <property type="evidence" value="ECO:0007669"/>
    <property type="project" value="UniProtKB-SubCell"/>
</dbReference>
<evidence type="ECO:0000256" key="10">
    <source>
        <dbReference type="ARBA" id="ARBA00023180"/>
    </source>
</evidence>
<evidence type="ECO:0000256" key="8">
    <source>
        <dbReference type="ARBA" id="ARBA00023033"/>
    </source>
</evidence>
<dbReference type="SUPFAM" id="SSF48056">
    <property type="entry name" value="Di-copper centre-containing domain"/>
    <property type="match status" value="2"/>
</dbReference>
<keyword evidence="3" id="KW-0812">Transmembrane</keyword>
<reference evidence="16 17" key="1">
    <citation type="submission" date="2022-05" db="EMBL/GenBank/DDBJ databases">
        <authorList>
            <consortium name="Genoscope - CEA"/>
            <person name="William W."/>
        </authorList>
    </citation>
    <scope>NUCLEOTIDE SEQUENCE [LARGE SCALE GENOMIC DNA]</scope>
</reference>
<evidence type="ECO:0000256" key="4">
    <source>
        <dbReference type="ARBA" id="ARBA00022723"/>
    </source>
</evidence>
<evidence type="ECO:0000313" key="17">
    <source>
        <dbReference type="Proteomes" id="UP001159428"/>
    </source>
</evidence>
<evidence type="ECO:0000256" key="9">
    <source>
        <dbReference type="ARBA" id="ARBA00023136"/>
    </source>
</evidence>